<dbReference type="Pfam" id="PF00378">
    <property type="entry name" value="ECH_1"/>
    <property type="match status" value="1"/>
</dbReference>
<dbReference type="AlphaFoldDB" id="A0A9P0DX05"/>
<dbReference type="Gene3D" id="1.10.287.2460">
    <property type="match status" value="1"/>
</dbReference>
<dbReference type="EMBL" id="OU896712">
    <property type="protein sequence ID" value="CAH1173753.1"/>
    <property type="molecule type" value="Genomic_DNA"/>
</dbReference>
<dbReference type="InterPro" id="IPR029045">
    <property type="entry name" value="ClpP/crotonase-like_dom_sf"/>
</dbReference>
<evidence type="ECO:0008006" key="5">
    <source>
        <dbReference type="Google" id="ProtNLM"/>
    </source>
</evidence>
<dbReference type="PROSITE" id="PS00166">
    <property type="entry name" value="ENOYL_COA_HYDRATASE"/>
    <property type="match status" value="1"/>
</dbReference>
<dbReference type="Proteomes" id="UP001153737">
    <property type="component" value="Chromosome 6"/>
</dbReference>
<accession>A0A9P0DX05</accession>
<evidence type="ECO:0000313" key="3">
    <source>
        <dbReference type="EMBL" id="CAH1173753.1"/>
    </source>
</evidence>
<organism evidence="3 4">
    <name type="scientific">Phaedon cochleariae</name>
    <name type="common">Mustard beetle</name>
    <dbReference type="NCBI Taxonomy" id="80249"/>
    <lineage>
        <taxon>Eukaryota</taxon>
        <taxon>Metazoa</taxon>
        <taxon>Ecdysozoa</taxon>
        <taxon>Arthropoda</taxon>
        <taxon>Hexapoda</taxon>
        <taxon>Insecta</taxon>
        <taxon>Pterygota</taxon>
        <taxon>Neoptera</taxon>
        <taxon>Endopterygota</taxon>
        <taxon>Coleoptera</taxon>
        <taxon>Polyphaga</taxon>
        <taxon>Cucujiformia</taxon>
        <taxon>Chrysomeloidea</taxon>
        <taxon>Chrysomelidae</taxon>
        <taxon>Chrysomelinae</taxon>
        <taxon>Chrysomelini</taxon>
        <taxon>Phaedon</taxon>
    </lineage>
</organism>
<sequence>MLIKLVSRIIEGFPRISMITRTMHSSSRDTVIVDNVGQVTTIGINRPSKRNCVDTETARLINKSIEHFENDQNSCVAVLYGTGGNFCSGFDFKELADSKDLDLTNGLMALPKTVKKPMIAAISGYTVAGGLELALLCDLRVMEDTAVLGFYSRRFGIPLSDGGTVRLQSMVGLSRALDLILTGRSLNAQEAFQWGLANRIVSCGTALGQAINLASSLVKFPQECLNIDRQSTYNSAFNKAYEELIDAERRNSNKLSFRSIKEGATKFMSGLGRHGNSYNLTKRNICEWEKEYSDDCDMNPKSKL</sequence>
<keyword evidence="4" id="KW-1185">Reference proteome</keyword>
<dbReference type="PANTHER" id="PTHR43802">
    <property type="entry name" value="ENOYL-COA HYDRATASE"/>
    <property type="match status" value="1"/>
</dbReference>
<evidence type="ECO:0000313" key="4">
    <source>
        <dbReference type="Proteomes" id="UP001153737"/>
    </source>
</evidence>
<gene>
    <name evidence="3" type="ORF">PHAECO_LOCUS10465</name>
</gene>
<dbReference type="OrthoDB" id="448450at2759"/>
<dbReference type="Gene3D" id="3.90.226.10">
    <property type="entry name" value="2-enoyl-CoA Hydratase, Chain A, domain 1"/>
    <property type="match status" value="1"/>
</dbReference>
<dbReference type="SUPFAM" id="SSF52096">
    <property type="entry name" value="ClpP/crotonase"/>
    <property type="match status" value="1"/>
</dbReference>
<dbReference type="GO" id="GO:0003824">
    <property type="term" value="F:catalytic activity"/>
    <property type="evidence" value="ECO:0007669"/>
    <property type="project" value="InterPro"/>
</dbReference>
<name>A0A9P0DX05_PHACE</name>
<dbReference type="NCBIfam" id="NF006108">
    <property type="entry name" value="PRK08259.1"/>
    <property type="match status" value="1"/>
</dbReference>
<evidence type="ECO:0000256" key="1">
    <source>
        <dbReference type="ARBA" id="ARBA00005254"/>
    </source>
</evidence>
<reference evidence="3" key="1">
    <citation type="submission" date="2022-01" db="EMBL/GenBank/DDBJ databases">
        <authorList>
            <person name="King R."/>
        </authorList>
    </citation>
    <scope>NUCLEOTIDE SEQUENCE</scope>
</reference>
<proteinExistence type="inferred from homology"/>
<dbReference type="InterPro" id="IPR018376">
    <property type="entry name" value="Enoyl-CoA_hyd/isom_CS"/>
</dbReference>
<evidence type="ECO:0000256" key="2">
    <source>
        <dbReference type="RuleBase" id="RU003707"/>
    </source>
</evidence>
<reference evidence="3" key="2">
    <citation type="submission" date="2022-10" db="EMBL/GenBank/DDBJ databases">
        <authorList>
            <consortium name="ENA_rothamsted_submissions"/>
            <consortium name="culmorum"/>
            <person name="King R."/>
        </authorList>
    </citation>
    <scope>NUCLEOTIDE SEQUENCE</scope>
</reference>
<comment type="similarity">
    <text evidence="1 2">Belongs to the enoyl-CoA hydratase/isomerase family.</text>
</comment>
<dbReference type="PANTHER" id="PTHR43802:SF1">
    <property type="entry name" value="IP11341P-RELATED"/>
    <property type="match status" value="1"/>
</dbReference>
<dbReference type="InterPro" id="IPR001753">
    <property type="entry name" value="Enoyl-CoA_hydra/iso"/>
</dbReference>
<dbReference type="CDD" id="cd06558">
    <property type="entry name" value="crotonase-like"/>
    <property type="match status" value="1"/>
</dbReference>
<protein>
    <recommendedName>
        <fullName evidence="5">Enoyl-CoA hydratase</fullName>
    </recommendedName>
</protein>